<dbReference type="InterPro" id="IPR010977">
    <property type="entry name" value="Aromatic_deC"/>
</dbReference>
<reference evidence="7 8" key="1">
    <citation type="journal article" date="2016" name="Fungal Biol.">
        <title>The genome of Xylona heveae provides a window into fungal endophytism.</title>
        <authorList>
            <person name="Gazis R."/>
            <person name="Kuo A."/>
            <person name="Riley R."/>
            <person name="LaButti K."/>
            <person name="Lipzen A."/>
            <person name="Lin J."/>
            <person name="Amirebrahimi M."/>
            <person name="Hesse C.N."/>
            <person name="Spatafora J.W."/>
            <person name="Henrissat B."/>
            <person name="Hainaut M."/>
            <person name="Grigoriev I.V."/>
            <person name="Hibbett D.S."/>
        </authorList>
    </citation>
    <scope>NUCLEOTIDE SEQUENCE [LARGE SCALE GENOMIC DNA]</scope>
    <source>
        <strain evidence="7 8">TC161</strain>
    </source>
</reference>
<dbReference type="EMBL" id="KV407456">
    <property type="protein sequence ID" value="KZF24360.1"/>
    <property type="molecule type" value="Genomic_DNA"/>
</dbReference>
<evidence type="ECO:0000256" key="1">
    <source>
        <dbReference type="ARBA" id="ARBA00001933"/>
    </source>
</evidence>
<dbReference type="PANTHER" id="PTHR11999">
    <property type="entry name" value="GROUP II PYRIDOXAL-5-PHOSPHATE DECARBOXYLASE"/>
    <property type="match status" value="1"/>
</dbReference>
<dbReference type="STRING" id="1328760.A0A165I490"/>
<keyword evidence="8" id="KW-1185">Reference proteome</keyword>
<keyword evidence="3 5" id="KW-0663">Pyridoxal phosphate</keyword>
<dbReference type="InterPro" id="IPR002129">
    <property type="entry name" value="PyrdxlP-dep_de-COase"/>
</dbReference>
<dbReference type="GeneID" id="28900033"/>
<dbReference type="GO" id="GO:0030170">
    <property type="term" value="F:pyridoxal phosphate binding"/>
    <property type="evidence" value="ECO:0007669"/>
    <property type="project" value="InterPro"/>
</dbReference>
<dbReference type="InterPro" id="IPR015422">
    <property type="entry name" value="PyrdxlP-dep_Trfase_small"/>
</dbReference>
<evidence type="ECO:0000313" key="8">
    <source>
        <dbReference type="Proteomes" id="UP000076632"/>
    </source>
</evidence>
<dbReference type="InterPro" id="IPR015421">
    <property type="entry name" value="PyrdxlP-dep_Trfase_major"/>
</dbReference>
<keyword evidence="4 6" id="KW-0456">Lyase</keyword>
<dbReference type="Pfam" id="PF00282">
    <property type="entry name" value="Pyridoxal_deC"/>
    <property type="match status" value="1"/>
</dbReference>
<comment type="cofactor">
    <cofactor evidence="1 5 6">
        <name>pyridoxal 5'-phosphate</name>
        <dbReference type="ChEBI" id="CHEBI:597326"/>
    </cofactor>
</comment>
<evidence type="ECO:0000256" key="2">
    <source>
        <dbReference type="ARBA" id="ARBA00009533"/>
    </source>
</evidence>
<gene>
    <name evidence="7" type="ORF">L228DRAFT_266703</name>
</gene>
<dbReference type="AlphaFoldDB" id="A0A165I490"/>
<dbReference type="OMA" id="SWATDAH"/>
<sequence>MEDISGELYTDLLRHGAHTRHEIHGRRVLPDGDLMKQAIATLPTALRDDGLGVESTSKYILQELVPALSANSQSPNYYGFVTGGVTPAALIADHIVTDFDQNVQVHLPKETIATVVEDTALRLLLQLFHLDEKTWVGRTFTTGATASNVLGLACGRDFVVSHVLKGSEISVAEHGFIEVASRLNRRIQILTTTPHSSLSKAASIVGLGRLAVKNISVEGSVEFDMSKLETCIADPEYITIVAISCGEVNTGHFATNGLQNMQYIRALCDRYGAWIHVDGAFGLFGRILDSVEFEHVMRGCEGLELADSITGDGHKLLNVPYDCGFFFTRHLSLAESVFRNPNAAYLSSNTGPKSPDDPFSSSIPSPLNIGIENSRRFRALPVLATLLAYGRIGYKDMLQRQIRLAREIAGWIHDSEDYELLPDQGVPVSETELLSKIYIIVLFRAKDPELNRILVQKIKDTSKMYVSGTSWGGSPATRIAISTWRVDVQRDFELVRNVLADVSRTQS</sequence>
<dbReference type="Proteomes" id="UP000076632">
    <property type="component" value="Unassembled WGS sequence"/>
</dbReference>
<evidence type="ECO:0000256" key="6">
    <source>
        <dbReference type="RuleBase" id="RU000382"/>
    </source>
</evidence>
<dbReference type="GO" id="GO:0019752">
    <property type="term" value="P:carboxylic acid metabolic process"/>
    <property type="evidence" value="ECO:0007669"/>
    <property type="project" value="InterPro"/>
</dbReference>
<feature type="modified residue" description="N6-(pyridoxal phosphate)lysine" evidence="5">
    <location>
        <position position="315"/>
    </location>
</feature>
<dbReference type="Gene3D" id="3.40.640.10">
    <property type="entry name" value="Type I PLP-dependent aspartate aminotransferase-like (Major domain)"/>
    <property type="match status" value="1"/>
</dbReference>
<proteinExistence type="inferred from homology"/>
<dbReference type="GO" id="GO:0016831">
    <property type="term" value="F:carboxy-lyase activity"/>
    <property type="evidence" value="ECO:0007669"/>
    <property type="project" value="TreeGrafter"/>
</dbReference>
<organism evidence="7 8">
    <name type="scientific">Xylona heveae (strain CBS 132557 / TC161)</name>
    <dbReference type="NCBI Taxonomy" id="1328760"/>
    <lineage>
        <taxon>Eukaryota</taxon>
        <taxon>Fungi</taxon>
        <taxon>Dikarya</taxon>
        <taxon>Ascomycota</taxon>
        <taxon>Pezizomycotina</taxon>
        <taxon>Xylonomycetes</taxon>
        <taxon>Xylonales</taxon>
        <taxon>Xylonaceae</taxon>
        <taxon>Xylona</taxon>
    </lineage>
</organism>
<evidence type="ECO:0000256" key="4">
    <source>
        <dbReference type="ARBA" id="ARBA00023239"/>
    </source>
</evidence>
<dbReference type="PANTHER" id="PTHR11999:SF165">
    <property type="entry name" value="DECARBOXYLASE, PUTATIVE (AFU_ORTHOLOGUE AFUA_2G04980)-RELATED"/>
    <property type="match status" value="1"/>
</dbReference>
<dbReference type="RefSeq" id="XP_018189915.1">
    <property type="nucleotide sequence ID" value="XM_018334896.1"/>
</dbReference>
<name>A0A165I490_XYLHT</name>
<evidence type="ECO:0000256" key="5">
    <source>
        <dbReference type="PIRSR" id="PIRSR602129-50"/>
    </source>
</evidence>
<dbReference type="OrthoDB" id="2161780at2759"/>
<evidence type="ECO:0000256" key="3">
    <source>
        <dbReference type="ARBA" id="ARBA00022898"/>
    </source>
</evidence>
<dbReference type="GO" id="GO:0005737">
    <property type="term" value="C:cytoplasm"/>
    <property type="evidence" value="ECO:0007669"/>
    <property type="project" value="TreeGrafter"/>
</dbReference>
<dbReference type="Gene3D" id="3.90.1150.10">
    <property type="entry name" value="Aspartate Aminotransferase, domain 1"/>
    <property type="match status" value="1"/>
</dbReference>
<comment type="similarity">
    <text evidence="2 6">Belongs to the group II decarboxylase family.</text>
</comment>
<evidence type="ECO:0000313" key="7">
    <source>
        <dbReference type="EMBL" id="KZF24360.1"/>
    </source>
</evidence>
<dbReference type="InterPro" id="IPR015424">
    <property type="entry name" value="PyrdxlP-dep_Trfase"/>
</dbReference>
<protein>
    <submittedName>
        <fullName evidence="7">Putative tyrosine decarboxylase</fullName>
    </submittedName>
</protein>
<dbReference type="SUPFAM" id="SSF53383">
    <property type="entry name" value="PLP-dependent transferases"/>
    <property type="match status" value="1"/>
</dbReference>
<dbReference type="InParanoid" id="A0A165I490"/>
<accession>A0A165I490</accession>